<dbReference type="PROSITE" id="PS01162">
    <property type="entry name" value="QOR_ZETA_CRYSTAL"/>
    <property type="match status" value="1"/>
</dbReference>
<reference evidence="3" key="1">
    <citation type="submission" date="2021-01" db="EMBL/GenBank/DDBJ databases">
        <title>Whole genome shotgun sequence of Actinoplanes cyaneus NBRC 14990.</title>
        <authorList>
            <person name="Komaki H."/>
            <person name="Tamura T."/>
        </authorList>
    </citation>
    <scope>NUCLEOTIDE SEQUENCE</scope>
    <source>
        <strain evidence="3">NBRC 14990</strain>
    </source>
</reference>
<dbReference type="GO" id="GO:0008270">
    <property type="term" value="F:zinc ion binding"/>
    <property type="evidence" value="ECO:0007669"/>
    <property type="project" value="InterPro"/>
</dbReference>
<dbReference type="SUPFAM" id="SSF51735">
    <property type="entry name" value="NAD(P)-binding Rossmann-fold domains"/>
    <property type="match status" value="1"/>
</dbReference>
<dbReference type="AlphaFoldDB" id="A0A919ITW7"/>
<dbReference type="SMART" id="SM00829">
    <property type="entry name" value="PKS_ER"/>
    <property type="match status" value="1"/>
</dbReference>
<dbReference type="InterPro" id="IPR050700">
    <property type="entry name" value="YIM1/Zinc_Alcohol_DH_Fams"/>
</dbReference>
<dbReference type="Pfam" id="PF08240">
    <property type="entry name" value="ADH_N"/>
    <property type="match status" value="1"/>
</dbReference>
<proteinExistence type="predicted"/>
<evidence type="ECO:0000256" key="1">
    <source>
        <dbReference type="ARBA" id="ARBA00023002"/>
    </source>
</evidence>
<keyword evidence="4" id="KW-1185">Reference proteome</keyword>
<protein>
    <submittedName>
        <fullName evidence="3">NADPH:quinone oxidoreductase</fullName>
    </submittedName>
</protein>
<evidence type="ECO:0000313" key="4">
    <source>
        <dbReference type="Proteomes" id="UP000619479"/>
    </source>
</evidence>
<comment type="caution">
    <text evidence="3">The sequence shown here is derived from an EMBL/GenBank/DDBJ whole genome shotgun (WGS) entry which is preliminary data.</text>
</comment>
<gene>
    <name evidence="3" type="ORF">Acy02nite_82930</name>
</gene>
<dbReference type="Gene3D" id="3.90.180.10">
    <property type="entry name" value="Medium-chain alcohol dehydrogenases, catalytic domain"/>
    <property type="match status" value="1"/>
</dbReference>
<dbReference type="RefSeq" id="WP_203754182.1">
    <property type="nucleotide sequence ID" value="NZ_BAAAUC010000059.1"/>
</dbReference>
<accession>A0A919ITW7</accession>
<dbReference type="InterPro" id="IPR036291">
    <property type="entry name" value="NAD(P)-bd_dom_sf"/>
</dbReference>
<organism evidence="3 4">
    <name type="scientific">Actinoplanes cyaneus</name>
    <dbReference type="NCBI Taxonomy" id="52696"/>
    <lineage>
        <taxon>Bacteria</taxon>
        <taxon>Bacillati</taxon>
        <taxon>Actinomycetota</taxon>
        <taxon>Actinomycetes</taxon>
        <taxon>Micromonosporales</taxon>
        <taxon>Micromonosporaceae</taxon>
        <taxon>Actinoplanes</taxon>
    </lineage>
</organism>
<dbReference type="InterPro" id="IPR013154">
    <property type="entry name" value="ADH-like_N"/>
</dbReference>
<evidence type="ECO:0000259" key="2">
    <source>
        <dbReference type="SMART" id="SM00829"/>
    </source>
</evidence>
<keyword evidence="1" id="KW-0560">Oxidoreductase</keyword>
<dbReference type="PANTHER" id="PTHR11695">
    <property type="entry name" value="ALCOHOL DEHYDROGENASE RELATED"/>
    <property type="match status" value="1"/>
</dbReference>
<dbReference type="InterPro" id="IPR002364">
    <property type="entry name" value="Quin_OxRdtase/zeta-crystal_CS"/>
</dbReference>
<evidence type="ECO:0000313" key="3">
    <source>
        <dbReference type="EMBL" id="GID70412.1"/>
    </source>
</evidence>
<dbReference type="CDD" id="cd05289">
    <property type="entry name" value="MDR_like_2"/>
    <property type="match status" value="1"/>
</dbReference>
<dbReference type="PANTHER" id="PTHR11695:SF294">
    <property type="entry name" value="RETICULON-4-INTERACTING PROTEIN 1, MITOCHONDRIAL"/>
    <property type="match status" value="1"/>
</dbReference>
<dbReference type="InterPro" id="IPR020843">
    <property type="entry name" value="ER"/>
</dbReference>
<dbReference type="Proteomes" id="UP000619479">
    <property type="component" value="Unassembled WGS sequence"/>
</dbReference>
<dbReference type="SUPFAM" id="SSF50129">
    <property type="entry name" value="GroES-like"/>
    <property type="match status" value="1"/>
</dbReference>
<dbReference type="EMBL" id="BOMH01000074">
    <property type="protein sequence ID" value="GID70412.1"/>
    <property type="molecule type" value="Genomic_DNA"/>
</dbReference>
<name>A0A919ITW7_9ACTN</name>
<feature type="domain" description="Enoyl reductase (ER)" evidence="2">
    <location>
        <begin position="12"/>
        <end position="330"/>
    </location>
</feature>
<dbReference type="InterPro" id="IPR011032">
    <property type="entry name" value="GroES-like_sf"/>
</dbReference>
<dbReference type="GO" id="GO:0016491">
    <property type="term" value="F:oxidoreductase activity"/>
    <property type="evidence" value="ECO:0007669"/>
    <property type="project" value="UniProtKB-KW"/>
</dbReference>
<dbReference type="Pfam" id="PF13602">
    <property type="entry name" value="ADH_zinc_N_2"/>
    <property type="match status" value="1"/>
</dbReference>
<dbReference type="Gene3D" id="3.40.50.720">
    <property type="entry name" value="NAD(P)-binding Rossmann-like Domain"/>
    <property type="match status" value="1"/>
</dbReference>
<sequence length="333" mass="35307">MKAYVIDRYNKKPNLRLADLPEPGVAADEVLVRIHAAGVNQLDTKIAEGEFKLILPYRLPLVLGNDLAGVVVRVGAGVHAFQPGDEVYARPDKDRIGTFAEFLTVSQDDLALKPANLTMTEAASLPLVALTAWQALVERANLRPGQKVLVQAGSGGVGTIAIQLAKHLGATVATTASAKNADSLKDLGADIVIDYRTQDFATVLEGYDVVLDSQGPKSVAKSMSILKPGGKVIGIAGPPDPEFAREIGGNPVLKIATRLLSLQTRRTAAKLGVDYSFLFMRASGKQLSEITALVENGTIRPVVDRVYPFASTPEALAHIAKGAARGKIVIAMT</sequence>